<evidence type="ECO:0000313" key="2">
    <source>
        <dbReference type="EMBL" id="UXZ97063.1"/>
    </source>
</evidence>
<feature type="chain" id="PRO_5047194398" evidence="1">
    <location>
        <begin position="20"/>
        <end position="57"/>
    </location>
</feature>
<sequence>MKRVWLALTFSFLAANVWAVPAPEREPSAEVKMGMQTLHETIAQDGHAQLIKQYQRV</sequence>
<feature type="signal peptide" evidence="1">
    <location>
        <begin position="1"/>
        <end position="19"/>
    </location>
</feature>
<gene>
    <name evidence="2" type="ORF">K3169_03900</name>
</gene>
<dbReference type="RefSeq" id="WP_161628615.1">
    <property type="nucleotide sequence ID" value="NZ_CP081201.1"/>
</dbReference>
<dbReference type="EMBL" id="CP081201">
    <property type="protein sequence ID" value="UXZ97063.1"/>
    <property type="molecule type" value="Genomic_DNA"/>
</dbReference>
<proteinExistence type="predicted"/>
<name>A0ABY6FGK4_9PSED</name>
<keyword evidence="3" id="KW-1185">Reference proteome</keyword>
<dbReference type="Proteomes" id="UP001063228">
    <property type="component" value="Chromosome"/>
</dbReference>
<keyword evidence="1" id="KW-0732">Signal</keyword>
<evidence type="ECO:0000256" key="1">
    <source>
        <dbReference type="SAM" id="SignalP"/>
    </source>
</evidence>
<accession>A0ABY6FGK4</accession>
<reference evidence="2" key="1">
    <citation type="submission" date="2021-08" db="EMBL/GenBank/DDBJ databases">
        <title>Complete genome sequence of Pseudomonas phytophila.</title>
        <authorList>
            <person name="Weir B.S."/>
            <person name="Templeton M.D."/>
            <person name="Arshed S."/>
            <person name="Andersen M.T."/>
            <person name="Jayaraman J."/>
        </authorList>
    </citation>
    <scope>NUCLEOTIDE SEQUENCE</scope>
    <source>
        <strain evidence="2">ICMP 23753</strain>
    </source>
</reference>
<protein>
    <submittedName>
        <fullName evidence="2">Uncharacterized protein</fullName>
    </submittedName>
</protein>
<organism evidence="2 3">
    <name type="scientific">Pseudomonas phytophila</name>
    <dbReference type="NCBI Taxonomy" id="2867264"/>
    <lineage>
        <taxon>Bacteria</taxon>
        <taxon>Pseudomonadati</taxon>
        <taxon>Pseudomonadota</taxon>
        <taxon>Gammaproteobacteria</taxon>
        <taxon>Pseudomonadales</taxon>
        <taxon>Pseudomonadaceae</taxon>
        <taxon>Pseudomonas</taxon>
    </lineage>
</organism>
<evidence type="ECO:0000313" key="3">
    <source>
        <dbReference type="Proteomes" id="UP001063228"/>
    </source>
</evidence>